<dbReference type="EMBL" id="AILX01000006">
    <property type="protein sequence ID" value="EJF86038.1"/>
    <property type="molecule type" value="Genomic_DNA"/>
</dbReference>
<name>J0ZDI5_9HYPH</name>
<dbReference type="PATRIC" id="fig|1094564.3.peg.661"/>
<sequence>MVHLIVYKFLQGKKNKTNLEIIEDSSVKHGWMYYQIPSSTLALWEKPGKDRAVIEQALLKCRWKSVYSSPSDMNPYASEFASVYECIKKAVYRYKL</sequence>
<gene>
    <name evidence="1" type="ORF">MCW_00547</name>
</gene>
<accession>J0ZDI5</accession>
<evidence type="ECO:0000313" key="2">
    <source>
        <dbReference type="Proteomes" id="UP000002646"/>
    </source>
</evidence>
<dbReference type="AlphaFoldDB" id="J0ZDI5"/>
<organism evidence="1 2">
    <name type="scientific">Cardidatus Bartonella washoeensis 085-0475</name>
    <dbReference type="NCBI Taxonomy" id="1094564"/>
    <lineage>
        <taxon>Bacteria</taxon>
        <taxon>Pseudomonadati</taxon>
        <taxon>Pseudomonadota</taxon>
        <taxon>Alphaproteobacteria</taxon>
        <taxon>Hyphomicrobiales</taxon>
        <taxon>Bartonellaceae</taxon>
        <taxon>Bartonella</taxon>
    </lineage>
</organism>
<protein>
    <submittedName>
        <fullName evidence="1">Uncharacterized protein</fullName>
    </submittedName>
</protein>
<comment type="caution">
    <text evidence="1">The sequence shown here is derived from an EMBL/GenBank/DDBJ whole genome shotgun (WGS) entry which is preliminary data.</text>
</comment>
<reference evidence="1 2" key="1">
    <citation type="submission" date="2012-03" db="EMBL/GenBank/DDBJ databases">
        <title>The Genome Sequence of Bartonella washoensis 085-0475.</title>
        <authorList>
            <consortium name="The Broad Institute Genome Sequencing Platform"/>
            <consortium name="The Broad Institute Genome Sequencing Center for Infectious Disease"/>
            <person name="Feldgarden M."/>
            <person name="Kirby J."/>
            <person name="Kosoy M."/>
            <person name="Birtles R."/>
            <person name="Probert W.S."/>
            <person name="Chiaraviglio L."/>
            <person name="Young S.K."/>
            <person name="Zeng Q."/>
            <person name="Gargeya S."/>
            <person name="Fitzgerald M."/>
            <person name="Haas B."/>
            <person name="Abouelleil A."/>
            <person name="Alvarado L."/>
            <person name="Arachchi H.M."/>
            <person name="Berlin A."/>
            <person name="Chapman S.B."/>
            <person name="Gearin G."/>
            <person name="Goldberg J."/>
            <person name="Griggs A."/>
            <person name="Gujja S."/>
            <person name="Hansen M."/>
            <person name="Heiman D."/>
            <person name="Howarth C."/>
            <person name="Larimer J."/>
            <person name="Lui A."/>
            <person name="MacDonald P.J.P."/>
            <person name="McCowen C."/>
            <person name="Montmayeur A."/>
            <person name="Murphy C."/>
            <person name="Neiman D."/>
            <person name="Pearson M."/>
            <person name="Priest M."/>
            <person name="Roberts A."/>
            <person name="Saif S."/>
            <person name="Shea T."/>
            <person name="Sisk P."/>
            <person name="Stolte C."/>
            <person name="Sykes S."/>
            <person name="Wortman J."/>
            <person name="Nusbaum C."/>
            <person name="Birren B."/>
        </authorList>
    </citation>
    <scope>NUCLEOTIDE SEQUENCE [LARGE SCALE GENOMIC DNA]</scope>
    <source>
        <strain evidence="1 2">085-0475</strain>
    </source>
</reference>
<proteinExistence type="predicted"/>
<evidence type="ECO:0000313" key="1">
    <source>
        <dbReference type="EMBL" id="EJF86038.1"/>
    </source>
</evidence>
<dbReference type="Proteomes" id="UP000002646">
    <property type="component" value="Unassembled WGS sequence"/>
</dbReference>
<dbReference type="HOGENOM" id="CLU_2354128_0_0_5"/>